<dbReference type="EMBL" id="GBXM01038028">
    <property type="protein sequence ID" value="JAH70549.1"/>
    <property type="molecule type" value="Transcribed_RNA"/>
</dbReference>
<proteinExistence type="predicted"/>
<protein>
    <submittedName>
        <fullName evidence="1">Uncharacterized protein</fullName>
    </submittedName>
</protein>
<organism evidence="1">
    <name type="scientific">Anguilla anguilla</name>
    <name type="common">European freshwater eel</name>
    <name type="synonym">Muraena anguilla</name>
    <dbReference type="NCBI Taxonomy" id="7936"/>
    <lineage>
        <taxon>Eukaryota</taxon>
        <taxon>Metazoa</taxon>
        <taxon>Chordata</taxon>
        <taxon>Craniata</taxon>
        <taxon>Vertebrata</taxon>
        <taxon>Euteleostomi</taxon>
        <taxon>Actinopterygii</taxon>
        <taxon>Neopterygii</taxon>
        <taxon>Teleostei</taxon>
        <taxon>Anguilliformes</taxon>
        <taxon>Anguillidae</taxon>
        <taxon>Anguilla</taxon>
    </lineage>
</organism>
<dbReference type="AlphaFoldDB" id="A0A0E9UXE4"/>
<reference evidence="1" key="1">
    <citation type="submission" date="2014-11" db="EMBL/GenBank/DDBJ databases">
        <authorList>
            <person name="Amaro Gonzalez C."/>
        </authorList>
    </citation>
    <scope>NUCLEOTIDE SEQUENCE</scope>
</reference>
<accession>A0A0E9UXE4</accession>
<sequence>MGCQTLFVTDRAANVVAALRGFKQLQSTHFKCDFDQRILS</sequence>
<name>A0A0E9UXE4_ANGAN</name>
<evidence type="ECO:0000313" key="1">
    <source>
        <dbReference type="EMBL" id="JAH70549.1"/>
    </source>
</evidence>
<reference evidence="1" key="2">
    <citation type="journal article" date="2015" name="Fish Shellfish Immunol.">
        <title>Early steps in the European eel (Anguilla anguilla)-Vibrio vulnificus interaction in the gills: Role of the RtxA13 toxin.</title>
        <authorList>
            <person name="Callol A."/>
            <person name="Pajuelo D."/>
            <person name="Ebbesson L."/>
            <person name="Teles M."/>
            <person name="MacKenzie S."/>
            <person name="Amaro C."/>
        </authorList>
    </citation>
    <scope>NUCLEOTIDE SEQUENCE</scope>
</reference>